<dbReference type="InterPro" id="IPR016032">
    <property type="entry name" value="Sig_transdc_resp-reg_C-effctor"/>
</dbReference>
<dbReference type="InterPro" id="IPR058245">
    <property type="entry name" value="NreC/VraR/RcsB-like_REC"/>
</dbReference>
<feature type="modified residue" description="4-aspartylphosphate" evidence="3">
    <location>
        <position position="54"/>
    </location>
</feature>
<dbReference type="RefSeq" id="WP_344084684.1">
    <property type="nucleotide sequence ID" value="NZ_BAAAPO010000033.1"/>
</dbReference>
<dbReference type="InterPro" id="IPR039420">
    <property type="entry name" value="WalR-like"/>
</dbReference>
<dbReference type="SUPFAM" id="SSF46894">
    <property type="entry name" value="C-terminal effector domain of the bipartite response regulators"/>
    <property type="match status" value="1"/>
</dbReference>
<dbReference type="CDD" id="cd17535">
    <property type="entry name" value="REC_NarL-like"/>
    <property type="match status" value="1"/>
</dbReference>
<organism evidence="6 7">
    <name type="scientific">Nostocoides veronense</name>
    <dbReference type="NCBI Taxonomy" id="330836"/>
    <lineage>
        <taxon>Bacteria</taxon>
        <taxon>Bacillati</taxon>
        <taxon>Actinomycetota</taxon>
        <taxon>Actinomycetes</taxon>
        <taxon>Micrococcales</taxon>
        <taxon>Intrasporangiaceae</taxon>
        <taxon>Nostocoides</taxon>
    </lineage>
</organism>
<dbReference type="SMART" id="SM00448">
    <property type="entry name" value="REC"/>
    <property type="match status" value="1"/>
</dbReference>
<evidence type="ECO:0000256" key="1">
    <source>
        <dbReference type="ARBA" id="ARBA00022553"/>
    </source>
</evidence>
<evidence type="ECO:0000256" key="3">
    <source>
        <dbReference type="PROSITE-ProRule" id="PRU00169"/>
    </source>
</evidence>
<dbReference type="Pfam" id="PF00072">
    <property type="entry name" value="Response_reg"/>
    <property type="match status" value="1"/>
</dbReference>
<dbReference type="SMART" id="SM00421">
    <property type="entry name" value="HTH_LUXR"/>
    <property type="match status" value="1"/>
</dbReference>
<proteinExistence type="predicted"/>
<dbReference type="PANTHER" id="PTHR43214">
    <property type="entry name" value="TWO-COMPONENT RESPONSE REGULATOR"/>
    <property type="match status" value="1"/>
</dbReference>
<dbReference type="Gene3D" id="3.40.50.2300">
    <property type="match status" value="1"/>
</dbReference>
<dbReference type="Proteomes" id="UP001499938">
    <property type="component" value="Unassembled WGS sequence"/>
</dbReference>
<dbReference type="InterPro" id="IPR001789">
    <property type="entry name" value="Sig_transdc_resp-reg_receiver"/>
</dbReference>
<reference evidence="6 7" key="1">
    <citation type="journal article" date="2019" name="Int. J. Syst. Evol. Microbiol.">
        <title>The Global Catalogue of Microorganisms (GCM) 10K type strain sequencing project: providing services to taxonomists for standard genome sequencing and annotation.</title>
        <authorList>
            <consortium name="The Broad Institute Genomics Platform"/>
            <consortium name="The Broad Institute Genome Sequencing Center for Infectious Disease"/>
            <person name="Wu L."/>
            <person name="Ma J."/>
        </authorList>
    </citation>
    <scope>NUCLEOTIDE SEQUENCE [LARGE SCALE GENOMIC DNA]</scope>
    <source>
        <strain evidence="6 7">JCM 15592</strain>
    </source>
</reference>
<dbReference type="InterPro" id="IPR011006">
    <property type="entry name" value="CheY-like_superfamily"/>
</dbReference>
<comment type="caution">
    <text evidence="6">The sequence shown here is derived from an EMBL/GenBank/DDBJ whole genome shotgun (WGS) entry which is preliminary data.</text>
</comment>
<dbReference type="SUPFAM" id="SSF52172">
    <property type="entry name" value="CheY-like"/>
    <property type="match status" value="1"/>
</dbReference>
<dbReference type="EMBL" id="BAAAPO010000033">
    <property type="protein sequence ID" value="GAA1796516.1"/>
    <property type="molecule type" value="Genomic_DNA"/>
</dbReference>
<dbReference type="PANTHER" id="PTHR43214:SF43">
    <property type="entry name" value="TWO-COMPONENT RESPONSE REGULATOR"/>
    <property type="match status" value="1"/>
</dbReference>
<protein>
    <submittedName>
        <fullName evidence="6">Response regulator transcription factor</fullName>
    </submittedName>
</protein>
<dbReference type="InterPro" id="IPR000792">
    <property type="entry name" value="Tscrpt_reg_LuxR_C"/>
</dbReference>
<dbReference type="PROSITE" id="PS50043">
    <property type="entry name" value="HTH_LUXR_2"/>
    <property type="match status" value="1"/>
</dbReference>
<sequence length="213" mass="22746">MIRVLVADDHPAFRRGLQLMLADTDDISIAGEAASGAQAVELGEQLAPDVILMDLRMPNLDGIEATRRLSRNNPAPAIVVLTMFEDDDSVLAAMRAGARGYVLKGAEQDEIVRAIRAAAAGEAIFGPEIAQRVIDHFTNSAGPQTTAFPALTERERQVLELIAAGKGNASIAHELMINLKTVRNHVSNIFTKLQVSDRSAAIIKARQSGLGGT</sequence>
<accession>A0ABN2LQ95</accession>
<evidence type="ECO:0000313" key="7">
    <source>
        <dbReference type="Proteomes" id="UP001499938"/>
    </source>
</evidence>
<evidence type="ECO:0000313" key="6">
    <source>
        <dbReference type="EMBL" id="GAA1796516.1"/>
    </source>
</evidence>
<dbReference type="PRINTS" id="PR00038">
    <property type="entry name" value="HTHLUXR"/>
</dbReference>
<feature type="domain" description="HTH luxR-type" evidence="4">
    <location>
        <begin position="144"/>
        <end position="209"/>
    </location>
</feature>
<dbReference type="PROSITE" id="PS00622">
    <property type="entry name" value="HTH_LUXR_1"/>
    <property type="match status" value="1"/>
</dbReference>
<dbReference type="PROSITE" id="PS50110">
    <property type="entry name" value="RESPONSE_REGULATORY"/>
    <property type="match status" value="1"/>
</dbReference>
<keyword evidence="1 3" id="KW-0597">Phosphoprotein</keyword>
<keyword evidence="2" id="KW-0238">DNA-binding</keyword>
<gene>
    <name evidence="6" type="ORF">GCM10009811_20940</name>
</gene>
<evidence type="ECO:0000259" key="4">
    <source>
        <dbReference type="PROSITE" id="PS50043"/>
    </source>
</evidence>
<evidence type="ECO:0000259" key="5">
    <source>
        <dbReference type="PROSITE" id="PS50110"/>
    </source>
</evidence>
<keyword evidence="7" id="KW-1185">Reference proteome</keyword>
<evidence type="ECO:0000256" key="2">
    <source>
        <dbReference type="ARBA" id="ARBA00023125"/>
    </source>
</evidence>
<dbReference type="Pfam" id="PF00196">
    <property type="entry name" value="GerE"/>
    <property type="match status" value="1"/>
</dbReference>
<feature type="domain" description="Response regulatory" evidence="5">
    <location>
        <begin position="3"/>
        <end position="119"/>
    </location>
</feature>
<dbReference type="CDD" id="cd06170">
    <property type="entry name" value="LuxR_C_like"/>
    <property type="match status" value="1"/>
</dbReference>
<name>A0ABN2LQ95_9MICO</name>